<dbReference type="InterPro" id="IPR052055">
    <property type="entry name" value="Hepadnavirus_pol/RT"/>
</dbReference>
<dbReference type="SUPFAM" id="SSF56672">
    <property type="entry name" value="DNA/RNA polymerases"/>
    <property type="match status" value="1"/>
</dbReference>
<gene>
    <name evidence="2" type="ORF">EZS28_033873</name>
</gene>
<reference evidence="2 3" key="1">
    <citation type="submission" date="2019-03" db="EMBL/GenBank/DDBJ databases">
        <title>Single cell metagenomics reveals metabolic interactions within the superorganism composed of flagellate Streblomastix strix and complex community of Bacteroidetes bacteria on its surface.</title>
        <authorList>
            <person name="Treitli S.C."/>
            <person name="Kolisko M."/>
            <person name="Husnik F."/>
            <person name="Keeling P."/>
            <person name="Hampl V."/>
        </authorList>
    </citation>
    <scope>NUCLEOTIDE SEQUENCE [LARGE SCALE GENOMIC DNA]</scope>
    <source>
        <strain evidence="2">ST1C</strain>
    </source>
</reference>
<dbReference type="OrthoDB" id="2348824at2759"/>
<evidence type="ECO:0000313" key="2">
    <source>
        <dbReference type="EMBL" id="KAA6370599.1"/>
    </source>
</evidence>
<evidence type="ECO:0000313" key="3">
    <source>
        <dbReference type="Proteomes" id="UP000324800"/>
    </source>
</evidence>
<evidence type="ECO:0000259" key="1">
    <source>
        <dbReference type="PROSITE" id="PS50878"/>
    </source>
</evidence>
<dbReference type="Gene3D" id="3.30.70.270">
    <property type="match status" value="1"/>
</dbReference>
<dbReference type="EMBL" id="SNRW01015237">
    <property type="protein sequence ID" value="KAA6370599.1"/>
    <property type="molecule type" value="Genomic_DNA"/>
</dbReference>
<proteinExistence type="predicted"/>
<organism evidence="2 3">
    <name type="scientific">Streblomastix strix</name>
    <dbReference type="NCBI Taxonomy" id="222440"/>
    <lineage>
        <taxon>Eukaryota</taxon>
        <taxon>Metamonada</taxon>
        <taxon>Preaxostyla</taxon>
        <taxon>Oxymonadida</taxon>
        <taxon>Streblomastigidae</taxon>
        <taxon>Streblomastix</taxon>
    </lineage>
</organism>
<dbReference type="InterPro" id="IPR043128">
    <property type="entry name" value="Rev_trsase/Diguanyl_cyclase"/>
</dbReference>
<dbReference type="Gene3D" id="3.10.10.10">
    <property type="entry name" value="HIV Type 1 Reverse Transcriptase, subunit A, domain 1"/>
    <property type="match status" value="1"/>
</dbReference>
<accession>A0A5J4UJ66</accession>
<dbReference type="Proteomes" id="UP000324800">
    <property type="component" value="Unassembled WGS sequence"/>
</dbReference>
<feature type="domain" description="Reverse transcriptase" evidence="1">
    <location>
        <begin position="1"/>
        <end position="128"/>
    </location>
</feature>
<dbReference type="PROSITE" id="PS50878">
    <property type="entry name" value="RT_POL"/>
    <property type="match status" value="1"/>
</dbReference>
<sequence>MEKGDYATTLDIKDAFLHIRVSPTLQPYFVFMFKMRSYTYAALPFGYKRSPYIFSKILFKDIQTISKTWPVKIQAYMDDIVILCKNKESIKTYTPQIIKFQMDLGQRISYQNYRTIPTSVFQYLGQLFNTNDMTVQMPHQKKLDEEQIKRLDIEMLKEGDSESKGLSYNNQKDQLSKILIRDNLPIYECSTINEEQSCRQRRLV</sequence>
<dbReference type="AlphaFoldDB" id="A0A5J4UJ66"/>
<dbReference type="PANTHER" id="PTHR33050">
    <property type="entry name" value="REVERSE TRANSCRIPTASE DOMAIN-CONTAINING PROTEIN"/>
    <property type="match status" value="1"/>
</dbReference>
<feature type="non-terminal residue" evidence="2">
    <location>
        <position position="204"/>
    </location>
</feature>
<dbReference type="Pfam" id="PF00078">
    <property type="entry name" value="RVT_1"/>
    <property type="match status" value="1"/>
</dbReference>
<dbReference type="InterPro" id="IPR043502">
    <property type="entry name" value="DNA/RNA_pol_sf"/>
</dbReference>
<dbReference type="InterPro" id="IPR000477">
    <property type="entry name" value="RT_dom"/>
</dbReference>
<protein>
    <recommendedName>
        <fullName evidence="1">Reverse transcriptase domain-containing protein</fullName>
    </recommendedName>
</protein>
<name>A0A5J4UJ66_9EUKA</name>
<comment type="caution">
    <text evidence="2">The sequence shown here is derived from an EMBL/GenBank/DDBJ whole genome shotgun (WGS) entry which is preliminary data.</text>
</comment>
<dbReference type="PANTHER" id="PTHR33050:SF7">
    <property type="entry name" value="RIBONUCLEASE H"/>
    <property type="match status" value="1"/>
</dbReference>